<dbReference type="RefSeq" id="WP_064951934.1">
    <property type="nucleotide sequence ID" value="NZ_LZJS01000086.1"/>
</dbReference>
<organism evidence="2 3">
    <name type="scientific">Mycobacterium colombiense</name>
    <dbReference type="NCBI Taxonomy" id="339268"/>
    <lineage>
        <taxon>Bacteria</taxon>
        <taxon>Bacillati</taxon>
        <taxon>Actinomycetota</taxon>
        <taxon>Actinomycetes</taxon>
        <taxon>Mycobacteriales</taxon>
        <taxon>Mycobacteriaceae</taxon>
        <taxon>Mycobacterium</taxon>
        <taxon>Mycobacterium avium complex (MAC)</taxon>
    </lineage>
</organism>
<dbReference type="GO" id="GO:0051920">
    <property type="term" value="F:peroxiredoxin activity"/>
    <property type="evidence" value="ECO:0007669"/>
    <property type="project" value="InterPro"/>
</dbReference>
<comment type="caution">
    <text evidence="2">The sequence shown here is derived from an EMBL/GenBank/DDBJ whole genome shotgun (WGS) entry which is preliminary data.</text>
</comment>
<dbReference type="PANTHER" id="PTHR34846">
    <property type="entry name" value="4-CARBOXYMUCONOLACTONE DECARBOXYLASE FAMILY PROTEIN (AFU_ORTHOLOGUE AFUA_6G11590)"/>
    <property type="match status" value="1"/>
</dbReference>
<evidence type="ECO:0000313" key="3">
    <source>
        <dbReference type="Proteomes" id="UP000093861"/>
    </source>
</evidence>
<name>A0A1A3F3B5_9MYCO</name>
<dbReference type="Gene3D" id="1.20.1290.10">
    <property type="entry name" value="AhpD-like"/>
    <property type="match status" value="1"/>
</dbReference>
<sequence>MSPPALEGRIPPGRFRELGPINWVIAKLGARTVAAPEMHLFTTLGQRRLLFWTWLAYGGRLLRGKLPTIDTELVILRVAHLRGCEYELQHHRRMARRAGLDADLQAAIFAWPEKLDPVDARLTVRQQALLAATDEFVKDRTVTADTWRQLATHLDRRQLIEFCLLASQYDGLAATMSALDIPLDHPRQL</sequence>
<accession>A0A1A3F3B5</accession>
<reference evidence="2 3" key="1">
    <citation type="submission" date="2016-06" db="EMBL/GenBank/DDBJ databases">
        <authorList>
            <person name="Kjaerup R.B."/>
            <person name="Dalgaard T.S."/>
            <person name="Juul-Madsen H.R."/>
        </authorList>
    </citation>
    <scope>NUCLEOTIDE SEQUENCE [LARGE SCALE GENOMIC DNA]</scope>
    <source>
        <strain evidence="2 3">E2464</strain>
    </source>
</reference>
<feature type="domain" description="Carboxymuconolactone decarboxylase-like" evidence="1">
    <location>
        <begin position="50"/>
        <end position="112"/>
    </location>
</feature>
<gene>
    <name evidence="2" type="ORF">A5685_26340</name>
</gene>
<dbReference type="Proteomes" id="UP000093861">
    <property type="component" value="Unassembled WGS sequence"/>
</dbReference>
<dbReference type="PANTHER" id="PTHR34846:SF5">
    <property type="entry name" value="CARBOXYMUCONOLACTONE DECARBOXYLASE-LIKE DOMAIN-CONTAINING PROTEIN"/>
    <property type="match status" value="1"/>
</dbReference>
<proteinExistence type="predicted"/>
<dbReference type="AlphaFoldDB" id="A0A1A3F3B5"/>
<dbReference type="InterPro" id="IPR003779">
    <property type="entry name" value="CMD-like"/>
</dbReference>
<dbReference type="Pfam" id="PF02627">
    <property type="entry name" value="CMD"/>
    <property type="match status" value="1"/>
</dbReference>
<evidence type="ECO:0000259" key="1">
    <source>
        <dbReference type="Pfam" id="PF02627"/>
    </source>
</evidence>
<evidence type="ECO:0000313" key="2">
    <source>
        <dbReference type="EMBL" id="OBH60614.1"/>
    </source>
</evidence>
<protein>
    <submittedName>
        <fullName evidence="2">4-carboxymuconolactone decarboxylase</fullName>
    </submittedName>
</protein>
<dbReference type="EMBL" id="LZJS01000086">
    <property type="protein sequence ID" value="OBH60614.1"/>
    <property type="molecule type" value="Genomic_DNA"/>
</dbReference>
<dbReference type="SUPFAM" id="SSF69118">
    <property type="entry name" value="AhpD-like"/>
    <property type="match status" value="1"/>
</dbReference>
<dbReference type="InterPro" id="IPR029032">
    <property type="entry name" value="AhpD-like"/>
</dbReference>